<dbReference type="STRING" id="420404.SAMN05421793_10373"/>
<evidence type="ECO:0000313" key="2">
    <source>
        <dbReference type="Proteomes" id="UP000198555"/>
    </source>
</evidence>
<proteinExistence type="predicted"/>
<name>A0A1H6I541_9FLAO</name>
<dbReference type="AlphaFoldDB" id="A0A1H6I541"/>
<evidence type="ECO:0000313" key="1">
    <source>
        <dbReference type="EMBL" id="SEH41907.1"/>
    </source>
</evidence>
<organism evidence="1 2">
    <name type="scientific">Epilithonimonas hominis</name>
    <dbReference type="NCBI Taxonomy" id="420404"/>
    <lineage>
        <taxon>Bacteria</taxon>
        <taxon>Pseudomonadati</taxon>
        <taxon>Bacteroidota</taxon>
        <taxon>Flavobacteriia</taxon>
        <taxon>Flavobacteriales</taxon>
        <taxon>Weeksellaceae</taxon>
        <taxon>Chryseobacterium group</taxon>
        <taxon>Epilithonimonas</taxon>
    </lineage>
</organism>
<sequence length="65" mass="7819">MNLASEKNEIIKWIHSLENPAVIEEINKIRNRKSFDFEKEWREGITVSEARKKTSEFIKSLNWKK</sequence>
<dbReference type="Proteomes" id="UP000198555">
    <property type="component" value="Unassembled WGS sequence"/>
</dbReference>
<protein>
    <submittedName>
        <fullName evidence="1">Uncharacterized protein</fullName>
    </submittedName>
</protein>
<accession>A0A1H6I541</accession>
<keyword evidence="2" id="KW-1185">Reference proteome</keyword>
<dbReference type="EMBL" id="FNWX01000003">
    <property type="protein sequence ID" value="SEH41907.1"/>
    <property type="molecule type" value="Genomic_DNA"/>
</dbReference>
<reference evidence="2" key="1">
    <citation type="submission" date="2016-10" db="EMBL/GenBank/DDBJ databases">
        <authorList>
            <person name="Varghese N."/>
            <person name="Submissions S."/>
        </authorList>
    </citation>
    <scope>NUCLEOTIDE SEQUENCE [LARGE SCALE GENOMIC DNA]</scope>
    <source>
        <strain evidence="2">DSM 19326</strain>
    </source>
</reference>
<gene>
    <name evidence="1" type="ORF">SAMN05421793_10373</name>
</gene>
<dbReference type="RefSeq" id="WP_089768100.1">
    <property type="nucleotide sequence ID" value="NZ_DALZAR010000009.1"/>
</dbReference>